<dbReference type="EMBL" id="JAPFFF010000004">
    <property type="protein sequence ID" value="KAK8892540.1"/>
    <property type="molecule type" value="Genomic_DNA"/>
</dbReference>
<dbReference type="InterPro" id="IPR000719">
    <property type="entry name" value="Prot_kinase_dom"/>
</dbReference>
<feature type="domain" description="Protein kinase" evidence="2">
    <location>
        <begin position="184"/>
        <end position="361"/>
    </location>
</feature>
<dbReference type="SMART" id="SM00220">
    <property type="entry name" value="S_TKc"/>
    <property type="match status" value="1"/>
</dbReference>
<comment type="caution">
    <text evidence="3">The sequence shown here is derived from an EMBL/GenBank/DDBJ whole genome shotgun (WGS) entry which is preliminary data.</text>
</comment>
<keyword evidence="4" id="KW-1185">Reference proteome</keyword>
<dbReference type="InterPro" id="IPR053235">
    <property type="entry name" value="Ser_Thr_kinase"/>
</dbReference>
<dbReference type="GO" id="GO:0016301">
    <property type="term" value="F:kinase activity"/>
    <property type="evidence" value="ECO:0007669"/>
    <property type="project" value="UniProtKB-KW"/>
</dbReference>
<dbReference type="PROSITE" id="PS00107">
    <property type="entry name" value="PROTEIN_KINASE_ATP"/>
    <property type="match status" value="1"/>
</dbReference>
<keyword evidence="1" id="KW-0547">Nucleotide-binding</keyword>
<accession>A0ABR2KN61</accession>
<name>A0ABR2KN61_9EUKA</name>
<dbReference type="PROSITE" id="PS50011">
    <property type="entry name" value="PROTEIN_KINASE_DOM"/>
    <property type="match status" value="1"/>
</dbReference>
<dbReference type="Pfam" id="PF00069">
    <property type="entry name" value="Pkinase"/>
    <property type="match status" value="1"/>
</dbReference>
<dbReference type="InterPro" id="IPR011009">
    <property type="entry name" value="Kinase-like_dom_sf"/>
</dbReference>
<gene>
    <name evidence="3" type="ORF">M9Y10_029773</name>
</gene>
<evidence type="ECO:0000256" key="1">
    <source>
        <dbReference type="PROSITE-ProRule" id="PRU10141"/>
    </source>
</evidence>
<keyword evidence="3" id="KW-0418">Kinase</keyword>
<evidence type="ECO:0000259" key="2">
    <source>
        <dbReference type="PROSITE" id="PS50011"/>
    </source>
</evidence>
<proteinExistence type="predicted"/>
<dbReference type="Gene3D" id="1.10.510.10">
    <property type="entry name" value="Transferase(Phosphotransferase) domain 1"/>
    <property type="match status" value="1"/>
</dbReference>
<evidence type="ECO:0000313" key="4">
    <source>
        <dbReference type="Proteomes" id="UP001470230"/>
    </source>
</evidence>
<evidence type="ECO:0000313" key="3">
    <source>
        <dbReference type="EMBL" id="KAK8892540.1"/>
    </source>
</evidence>
<feature type="binding site" evidence="1">
    <location>
        <position position="213"/>
    </location>
    <ligand>
        <name>ATP</name>
        <dbReference type="ChEBI" id="CHEBI:30616"/>
    </ligand>
</feature>
<dbReference type="CDD" id="cd00180">
    <property type="entry name" value="PKc"/>
    <property type="match status" value="1"/>
</dbReference>
<keyword evidence="1" id="KW-0067">ATP-binding</keyword>
<keyword evidence="3" id="KW-0808">Transferase</keyword>
<organism evidence="3 4">
    <name type="scientific">Tritrichomonas musculus</name>
    <dbReference type="NCBI Taxonomy" id="1915356"/>
    <lineage>
        <taxon>Eukaryota</taxon>
        <taxon>Metamonada</taxon>
        <taxon>Parabasalia</taxon>
        <taxon>Tritrichomonadida</taxon>
        <taxon>Tritrichomonadidae</taxon>
        <taxon>Tritrichomonas</taxon>
    </lineage>
</organism>
<dbReference type="Proteomes" id="UP001470230">
    <property type="component" value="Unassembled WGS sequence"/>
</dbReference>
<dbReference type="SUPFAM" id="SSF56112">
    <property type="entry name" value="Protein kinase-like (PK-like)"/>
    <property type="match status" value="1"/>
</dbReference>
<sequence length="361" mass="42856">MKKAINDFQNLLEKKNINTTNQYLKEILYKFEFIFSPDILQAEKAIQYENNSKIIIVGECIQDNIKYYVLCFEYKLLILPNEGQEVSSILAAITNSDDCDIYFVPSDDMIFLYEIQHFSREFRIDNENIQHFWSNVVNCLCGFLIKKGYQNSRNKNCKYLKEKTMNKEFVEYKEENANYANKSYIELRNIGNGAGGTVYLIYLIHKEEVYALKIPNVESLHLIERERNNYLNLRYPFVVPYIGYIKFYNRPKYLLLEYVEGETLDKYKLNNLNDEEKYNIILELLLTIDYLHSQKYIYNDFLFGNIMINQNKGAILIDFDRVRKVNDKTEDEEHTQNLCCEASAPEKIKTYKSDVYSLSYI</sequence>
<dbReference type="PANTHER" id="PTHR24361">
    <property type="entry name" value="MITOGEN-ACTIVATED KINASE KINASE KINASE"/>
    <property type="match status" value="1"/>
</dbReference>
<protein>
    <submittedName>
        <fullName evidence="3">Kinase that interacts with cdc31p</fullName>
    </submittedName>
</protein>
<dbReference type="InterPro" id="IPR017441">
    <property type="entry name" value="Protein_kinase_ATP_BS"/>
</dbReference>
<reference evidence="3 4" key="1">
    <citation type="submission" date="2024-04" db="EMBL/GenBank/DDBJ databases">
        <title>Tritrichomonas musculus Genome.</title>
        <authorList>
            <person name="Alves-Ferreira E."/>
            <person name="Grigg M."/>
            <person name="Lorenzi H."/>
            <person name="Galac M."/>
        </authorList>
    </citation>
    <scope>NUCLEOTIDE SEQUENCE [LARGE SCALE GENOMIC DNA]</scope>
    <source>
        <strain evidence="3 4">EAF2021</strain>
    </source>
</reference>